<dbReference type="Proteomes" id="UP000282876">
    <property type="component" value="Unassembled WGS sequence"/>
</dbReference>
<dbReference type="AlphaFoldDB" id="A0A437AHM4"/>
<feature type="transmembrane region" description="Helical" evidence="1">
    <location>
        <begin position="199"/>
        <end position="215"/>
    </location>
</feature>
<feature type="transmembrane region" description="Helical" evidence="1">
    <location>
        <begin position="83"/>
        <end position="103"/>
    </location>
</feature>
<keyword evidence="3" id="KW-1185">Reference proteome</keyword>
<keyword evidence="1" id="KW-1133">Transmembrane helix</keyword>
<protein>
    <submittedName>
        <fullName evidence="2">Uncharacterized protein</fullName>
    </submittedName>
</protein>
<dbReference type="VEuPathDB" id="MicrosporidiaDB:TUBRATIS_29910"/>
<name>A0A437AHM4_9MICR</name>
<sequence length="223" mass="26173">MSLLFFSGKLFVKHQSKLSATVASVFNQPPTILLMFFLEKYYNKKENNFYDVIGLILLTSSFILLSLIKKDKKETNNNLKDCLFLLLASLIRGLGNFLFNYLVIDNFIKKNTCSYAVTSHTFNALVGLIYYLILERNVVKKKCKFFMVSFFQGVFFSSIILLTTIFIASKRFVYTSMIHLINDFMIDFYLRNKFTKKRVFVYFLSFIGFVFYKNREIKDLIGK</sequence>
<reference evidence="2 3" key="1">
    <citation type="submission" date="2018-10" db="EMBL/GenBank/DDBJ databases">
        <title>Draft genome sequence of the microsporidian Tubulinosema ratisbonensis.</title>
        <authorList>
            <person name="Polonais V."/>
            <person name="Peyretaillade E."/>
            <person name="Niehus S."/>
            <person name="Wawrzyniak I."/>
            <person name="Franchet A."/>
            <person name="Gaspin C."/>
            <person name="Reichstadt M."/>
            <person name="Belser C."/>
            <person name="Labadie K."/>
            <person name="Delbac F."/>
            <person name="Ferrandon D."/>
        </authorList>
    </citation>
    <scope>NUCLEOTIDE SEQUENCE [LARGE SCALE GENOMIC DNA]</scope>
    <source>
        <strain evidence="2 3">Franzen</strain>
    </source>
</reference>
<feature type="transmembrane region" description="Helical" evidence="1">
    <location>
        <begin position="115"/>
        <end position="133"/>
    </location>
</feature>
<evidence type="ECO:0000313" key="2">
    <source>
        <dbReference type="EMBL" id="RVD90578.1"/>
    </source>
</evidence>
<accession>A0A437AHM4</accession>
<dbReference type="OrthoDB" id="10278365at2759"/>
<feature type="transmembrane region" description="Helical" evidence="1">
    <location>
        <begin position="49"/>
        <end position="68"/>
    </location>
</feature>
<keyword evidence="1" id="KW-0472">Membrane</keyword>
<evidence type="ECO:0000313" key="3">
    <source>
        <dbReference type="Proteomes" id="UP000282876"/>
    </source>
</evidence>
<keyword evidence="1" id="KW-0812">Transmembrane</keyword>
<dbReference type="EMBL" id="RCSS01000840">
    <property type="protein sequence ID" value="RVD90578.1"/>
    <property type="molecule type" value="Genomic_DNA"/>
</dbReference>
<organism evidence="2 3">
    <name type="scientific">Tubulinosema ratisbonensis</name>
    <dbReference type="NCBI Taxonomy" id="291195"/>
    <lineage>
        <taxon>Eukaryota</taxon>
        <taxon>Fungi</taxon>
        <taxon>Fungi incertae sedis</taxon>
        <taxon>Microsporidia</taxon>
        <taxon>Tubulinosematoidea</taxon>
        <taxon>Tubulinosematidae</taxon>
        <taxon>Tubulinosema</taxon>
    </lineage>
</organism>
<proteinExistence type="predicted"/>
<comment type="caution">
    <text evidence="2">The sequence shown here is derived from an EMBL/GenBank/DDBJ whole genome shotgun (WGS) entry which is preliminary data.</text>
</comment>
<gene>
    <name evidence="2" type="ORF">TUBRATIS_29910</name>
</gene>
<evidence type="ECO:0000256" key="1">
    <source>
        <dbReference type="SAM" id="Phobius"/>
    </source>
</evidence>
<feature type="transmembrane region" description="Helical" evidence="1">
    <location>
        <begin position="145"/>
        <end position="166"/>
    </location>
</feature>